<dbReference type="PROSITE" id="PS50817">
    <property type="entry name" value="INTEIN_N_TER"/>
    <property type="match status" value="1"/>
</dbReference>
<dbReference type="InterPro" id="IPR028992">
    <property type="entry name" value="Hedgehog/Intein_dom"/>
</dbReference>
<dbReference type="EMBL" id="FNBL01000002">
    <property type="protein sequence ID" value="SDF14170.1"/>
    <property type="molecule type" value="Genomic_DNA"/>
</dbReference>
<dbReference type="AlphaFoldDB" id="A0A1G7IN45"/>
<evidence type="ECO:0000313" key="3">
    <source>
        <dbReference type="Proteomes" id="UP000182284"/>
    </source>
</evidence>
<dbReference type="RefSeq" id="WP_074642230.1">
    <property type="nucleotide sequence ID" value="NZ_FNBL01000002.1"/>
</dbReference>
<dbReference type="Gene3D" id="2.170.16.10">
    <property type="entry name" value="Hedgehog/Intein (Hint) domain"/>
    <property type="match status" value="1"/>
</dbReference>
<dbReference type="InterPro" id="IPR036844">
    <property type="entry name" value="Hint_dom_sf"/>
</dbReference>
<name>A0A1G7IN45_9RHOB</name>
<dbReference type="PROSITE" id="PS00018">
    <property type="entry name" value="EF_HAND_1"/>
    <property type="match status" value="1"/>
</dbReference>
<dbReference type="InterPro" id="IPR006141">
    <property type="entry name" value="Intein_N"/>
</dbReference>
<dbReference type="Pfam" id="PF13403">
    <property type="entry name" value="Hint_2"/>
    <property type="match status" value="1"/>
</dbReference>
<dbReference type="SUPFAM" id="SSF51294">
    <property type="entry name" value="Hedgehog/intein (Hint) domain"/>
    <property type="match status" value="1"/>
</dbReference>
<organism evidence="2 3">
    <name type="scientific">Celeribacter baekdonensis</name>
    <dbReference type="NCBI Taxonomy" id="875171"/>
    <lineage>
        <taxon>Bacteria</taxon>
        <taxon>Pseudomonadati</taxon>
        <taxon>Pseudomonadota</taxon>
        <taxon>Alphaproteobacteria</taxon>
        <taxon>Rhodobacterales</taxon>
        <taxon>Roseobacteraceae</taxon>
        <taxon>Celeribacter</taxon>
    </lineage>
</organism>
<protein>
    <submittedName>
        <fullName evidence="2">Hint domain-containing protein</fullName>
    </submittedName>
</protein>
<dbReference type="GO" id="GO:0016539">
    <property type="term" value="P:intein-mediated protein splicing"/>
    <property type="evidence" value="ECO:0007669"/>
    <property type="project" value="InterPro"/>
</dbReference>
<feature type="domain" description="Hedgehog/Intein (Hint)" evidence="1">
    <location>
        <begin position="194"/>
        <end position="331"/>
    </location>
</feature>
<dbReference type="Proteomes" id="UP000182284">
    <property type="component" value="Unassembled WGS sequence"/>
</dbReference>
<gene>
    <name evidence="2" type="ORF">SAMN04488117_102396</name>
</gene>
<proteinExistence type="predicted"/>
<accession>A0A1G7IN45</accession>
<reference evidence="2 3" key="1">
    <citation type="submission" date="2016-10" db="EMBL/GenBank/DDBJ databases">
        <authorList>
            <person name="de Groot N.N."/>
        </authorList>
    </citation>
    <scope>NUCLEOTIDE SEQUENCE [LARGE SCALE GENOMIC DNA]</scope>
    <source>
        <strain evidence="2 3">DSM 27375</strain>
    </source>
</reference>
<dbReference type="InterPro" id="IPR018247">
    <property type="entry name" value="EF_Hand_1_Ca_BS"/>
</dbReference>
<evidence type="ECO:0000313" key="2">
    <source>
        <dbReference type="EMBL" id="SDF14170.1"/>
    </source>
</evidence>
<evidence type="ECO:0000259" key="1">
    <source>
        <dbReference type="Pfam" id="PF13403"/>
    </source>
</evidence>
<sequence>MPTENLIVMGSSLINNPIGYSQDPWGNANDGAYITGGDSVFDDDDVIVFTVQKVNHDGTFDNQTQIMGIEVYDNAADYVNGVPKYTYELEKDGGWGWGHNTGSGDVSTTVHNMGDAYLHFPADGFVSSDPGAPDLDYLFLAPGVDLSEAYPVWLSHETSIDYNENGNISGSEVGDGVFTVDNNLFAENEIAAAICLTRGTLIDTPEGPKFIETLSEGDLVHTLDDGPQPIRWIGSRRVEATGKLAPIRIKAGALGNFRDLTVSPNHRMMIRGPQAEMLFGERDVLVAAKHLVNDDTIRRVSGGTVDYFHMLFDSHQIIFAEGCPTESLYPGQEALGAVDPEARAEILTLFPDFEHGPQQTELSRYELKAWEAQALRHAS</sequence>